<protein>
    <submittedName>
        <fullName evidence="2">Uncharacterized protein</fullName>
    </submittedName>
</protein>
<evidence type="ECO:0000313" key="2">
    <source>
        <dbReference type="EnsemblPlants" id="OPUNC03G01350.2"/>
    </source>
</evidence>
<feature type="compositionally biased region" description="Low complexity" evidence="1">
    <location>
        <begin position="1"/>
        <end position="15"/>
    </location>
</feature>
<dbReference type="HOGENOM" id="CLU_2945758_0_0_1"/>
<evidence type="ECO:0000256" key="1">
    <source>
        <dbReference type="SAM" id="MobiDB-lite"/>
    </source>
</evidence>
<dbReference type="EnsemblPlants" id="OPUNC03G01350.2">
    <property type="protein sequence ID" value="OPUNC03G01350.2"/>
    <property type="gene ID" value="OPUNC03G01350"/>
</dbReference>
<evidence type="ECO:0000313" key="3">
    <source>
        <dbReference type="Proteomes" id="UP000026962"/>
    </source>
</evidence>
<dbReference type="EnsemblPlants" id="OPUNC03G01350.1">
    <property type="protein sequence ID" value="OPUNC03G01350.1"/>
    <property type="gene ID" value="OPUNC03G01350"/>
</dbReference>
<dbReference type="Gramene" id="OPUNC03G01350.2">
    <property type="protein sequence ID" value="OPUNC03G01350.2"/>
    <property type="gene ID" value="OPUNC03G01350"/>
</dbReference>
<feature type="compositionally biased region" description="Basic residues" evidence="1">
    <location>
        <begin position="16"/>
        <end position="26"/>
    </location>
</feature>
<name>A0A0E0K7Z7_ORYPU</name>
<reference evidence="2" key="1">
    <citation type="submission" date="2015-04" db="UniProtKB">
        <authorList>
            <consortium name="EnsemblPlants"/>
        </authorList>
    </citation>
    <scope>IDENTIFICATION</scope>
</reference>
<reference evidence="2" key="2">
    <citation type="submission" date="2018-05" db="EMBL/GenBank/DDBJ databases">
        <title>OpunRS2 (Oryza punctata Reference Sequence Version 2).</title>
        <authorList>
            <person name="Zhang J."/>
            <person name="Kudrna D."/>
            <person name="Lee S."/>
            <person name="Talag J."/>
            <person name="Welchert J."/>
            <person name="Wing R.A."/>
        </authorList>
    </citation>
    <scope>NUCLEOTIDE SEQUENCE [LARGE SCALE GENOMIC DNA]</scope>
</reference>
<dbReference type="Gramene" id="OPUNC03G01350.1">
    <property type="protein sequence ID" value="OPUNC03G01350.1"/>
    <property type="gene ID" value="OPUNC03G01350"/>
</dbReference>
<accession>A0A0E0K7Z7</accession>
<feature type="region of interest" description="Disordered" evidence="1">
    <location>
        <begin position="1"/>
        <end position="37"/>
    </location>
</feature>
<dbReference type="AlphaFoldDB" id="A0A0E0K7Z7"/>
<keyword evidence="3" id="KW-1185">Reference proteome</keyword>
<organism evidence="2">
    <name type="scientific">Oryza punctata</name>
    <name type="common">Red rice</name>
    <dbReference type="NCBI Taxonomy" id="4537"/>
    <lineage>
        <taxon>Eukaryota</taxon>
        <taxon>Viridiplantae</taxon>
        <taxon>Streptophyta</taxon>
        <taxon>Embryophyta</taxon>
        <taxon>Tracheophyta</taxon>
        <taxon>Spermatophyta</taxon>
        <taxon>Magnoliopsida</taxon>
        <taxon>Liliopsida</taxon>
        <taxon>Poales</taxon>
        <taxon>Poaceae</taxon>
        <taxon>BOP clade</taxon>
        <taxon>Oryzoideae</taxon>
        <taxon>Oryzeae</taxon>
        <taxon>Oryzinae</taxon>
        <taxon>Oryza</taxon>
    </lineage>
</organism>
<sequence length="60" mass="6499">MPRLSTPTTPASSVSPRRRAAPRARPRPAPASPPRRCLPLLRRLLHCNRGAAPLPTATPE</sequence>
<dbReference type="Proteomes" id="UP000026962">
    <property type="component" value="Chromosome 3"/>
</dbReference>
<proteinExistence type="predicted"/>